<keyword evidence="1" id="KW-0863">Zinc-finger</keyword>
<keyword evidence="1" id="KW-0862">Zinc</keyword>
<dbReference type="GO" id="GO:0008270">
    <property type="term" value="F:zinc ion binding"/>
    <property type="evidence" value="ECO:0007669"/>
    <property type="project" value="UniProtKB-KW"/>
</dbReference>
<dbReference type="InterPro" id="IPR007527">
    <property type="entry name" value="Znf_SWIM"/>
</dbReference>
<sequence length="117" mass="13798">MRKIGIIRELYQLLQPIVNQFASKYPVELRENYYFVNILTGECTCFDFIWNGPFQDVCKHVHAAHLFNDIEDNKTTLNTIKNDLVQYFHNKECTMPKEQKNLTIYNSSTDAAFEEIL</sequence>
<accession>A0A8H3X7U4</accession>
<proteinExistence type="predicted"/>
<keyword evidence="1" id="KW-0479">Metal-binding</keyword>
<keyword evidence="4" id="KW-1185">Reference proteome</keyword>
<gene>
    <name evidence="3" type="ORF">F8M41_006085</name>
</gene>
<evidence type="ECO:0000313" key="4">
    <source>
        <dbReference type="Proteomes" id="UP000439903"/>
    </source>
</evidence>
<evidence type="ECO:0000259" key="2">
    <source>
        <dbReference type="PROSITE" id="PS50966"/>
    </source>
</evidence>
<dbReference type="PROSITE" id="PS50966">
    <property type="entry name" value="ZF_SWIM"/>
    <property type="match status" value="1"/>
</dbReference>
<organism evidence="3 4">
    <name type="scientific">Gigaspora margarita</name>
    <dbReference type="NCBI Taxonomy" id="4874"/>
    <lineage>
        <taxon>Eukaryota</taxon>
        <taxon>Fungi</taxon>
        <taxon>Fungi incertae sedis</taxon>
        <taxon>Mucoromycota</taxon>
        <taxon>Glomeromycotina</taxon>
        <taxon>Glomeromycetes</taxon>
        <taxon>Diversisporales</taxon>
        <taxon>Gigasporaceae</taxon>
        <taxon>Gigaspora</taxon>
    </lineage>
</organism>
<evidence type="ECO:0000256" key="1">
    <source>
        <dbReference type="PROSITE-ProRule" id="PRU00325"/>
    </source>
</evidence>
<dbReference type="AlphaFoldDB" id="A0A8H3X7U4"/>
<dbReference type="OrthoDB" id="2404417at2759"/>
<dbReference type="EMBL" id="WTPW01001595">
    <property type="protein sequence ID" value="KAF0427252.1"/>
    <property type="molecule type" value="Genomic_DNA"/>
</dbReference>
<name>A0A8H3X7U4_GIGMA</name>
<feature type="domain" description="SWIM-type" evidence="2">
    <location>
        <begin position="34"/>
        <end position="69"/>
    </location>
</feature>
<protein>
    <submittedName>
        <fullName evidence="3">Gephyrin: PROVISIONAL</fullName>
    </submittedName>
</protein>
<reference evidence="3 4" key="1">
    <citation type="journal article" date="2019" name="Environ. Microbiol.">
        <title>At the nexus of three kingdoms: the genome of the mycorrhizal fungus Gigaspora margarita provides insights into plant, endobacterial and fungal interactions.</title>
        <authorList>
            <person name="Venice F."/>
            <person name="Ghignone S."/>
            <person name="Salvioli di Fossalunga A."/>
            <person name="Amselem J."/>
            <person name="Novero M."/>
            <person name="Xianan X."/>
            <person name="Sedzielewska Toro K."/>
            <person name="Morin E."/>
            <person name="Lipzen A."/>
            <person name="Grigoriev I.V."/>
            <person name="Henrissat B."/>
            <person name="Martin F.M."/>
            <person name="Bonfante P."/>
        </authorList>
    </citation>
    <scope>NUCLEOTIDE SEQUENCE [LARGE SCALE GENOMIC DNA]</scope>
    <source>
        <strain evidence="3 4">BEG34</strain>
    </source>
</reference>
<evidence type="ECO:0000313" key="3">
    <source>
        <dbReference type="EMBL" id="KAF0427252.1"/>
    </source>
</evidence>
<comment type="caution">
    <text evidence="3">The sequence shown here is derived from an EMBL/GenBank/DDBJ whole genome shotgun (WGS) entry which is preliminary data.</text>
</comment>
<dbReference type="Proteomes" id="UP000439903">
    <property type="component" value="Unassembled WGS sequence"/>
</dbReference>